<dbReference type="Gene3D" id="2.30.30.520">
    <property type="match status" value="1"/>
</dbReference>
<dbReference type="Gene3D" id="3.40.50.1170">
    <property type="entry name" value="L-asparaginase, N-terminal domain"/>
    <property type="match status" value="1"/>
</dbReference>
<accession>A0A7K4BZ13</accession>
<comment type="catalytic activity">
    <reaction evidence="7">
        <text>L-glutamyl-tRNA(Gln) + L-glutamine + ATP + H2O = L-glutaminyl-tRNA(Gln) + L-glutamate + ADP + phosphate + H(+)</text>
        <dbReference type="Rhea" id="RHEA:17521"/>
        <dbReference type="Rhea" id="RHEA-COMP:9681"/>
        <dbReference type="Rhea" id="RHEA-COMP:9684"/>
        <dbReference type="ChEBI" id="CHEBI:15377"/>
        <dbReference type="ChEBI" id="CHEBI:15378"/>
        <dbReference type="ChEBI" id="CHEBI:29985"/>
        <dbReference type="ChEBI" id="CHEBI:30616"/>
        <dbReference type="ChEBI" id="CHEBI:43474"/>
        <dbReference type="ChEBI" id="CHEBI:58359"/>
        <dbReference type="ChEBI" id="CHEBI:78520"/>
        <dbReference type="ChEBI" id="CHEBI:78521"/>
        <dbReference type="ChEBI" id="CHEBI:456216"/>
    </reaction>
</comment>
<evidence type="ECO:0000256" key="2">
    <source>
        <dbReference type="ARBA" id="ARBA00022741"/>
    </source>
</evidence>
<dbReference type="InterPro" id="IPR011878">
    <property type="entry name" value="GatD"/>
</dbReference>
<dbReference type="SUPFAM" id="SSF141300">
    <property type="entry name" value="GatD N-terminal domain-like"/>
    <property type="match status" value="1"/>
</dbReference>
<dbReference type="Pfam" id="PF18195">
    <property type="entry name" value="GatD_N"/>
    <property type="match status" value="1"/>
</dbReference>
<dbReference type="PROSITE" id="PS51732">
    <property type="entry name" value="ASN_GLN_ASE_3"/>
    <property type="match status" value="1"/>
</dbReference>
<keyword evidence="3" id="KW-0067">ATP-binding</keyword>
<sequence length="434" mass="48535">MDLKEFLKTNKLKEGQTITFDYCGNSIEGIIIPSKTDLNLKLNSGYNAGFKLNKIKNIKIMSENKNVGKAKTIQITKNPKLPTVTILHTGGTIASRIDYTTGGVYANFDTQDILTMFPELAKIANIESVFVSNMMSEDMSIDDFKKIAIVVSEQIKKETKGIIIGHGTDTLGYSAAALSFQLENCPIPILFVGSQRSSDRGSSDAGMNLICATEFVSKTNFKGIAVCMHNSTNDDDCAILIPTKVKKMHTSRRDAFKPINETPIALVNPKTKEIKWIKEKKEFEKTSGEFKLLNKFEKKVGLIKMHPLITEKEIEFYKKEKYLGLIIEGTGLGHTPIRENDSFIKTIKELIDSGCVVGMTSQCINGRVHPNVYTNLRKLSSIGVIYCEDMLSETALIKLSWLLGNYSKNETKEMLSKNLRGEITNFTKINTFEY</sequence>
<dbReference type="GO" id="GO:0005524">
    <property type="term" value="F:ATP binding"/>
    <property type="evidence" value="ECO:0007669"/>
    <property type="project" value="UniProtKB-KW"/>
</dbReference>
<dbReference type="PROSITE" id="PS00917">
    <property type="entry name" value="ASN_GLN_ASE_2"/>
    <property type="match status" value="1"/>
</dbReference>
<reference evidence="11 12" key="1">
    <citation type="journal article" date="2020" name="Biotechnol. Biofuels">
        <title>New insights from the biogas microbiome by comprehensive genome-resolved metagenomics of nearly 1600 species originating from multiple anaerobic digesters.</title>
        <authorList>
            <person name="Campanaro S."/>
            <person name="Treu L."/>
            <person name="Rodriguez-R L.M."/>
            <person name="Kovalovszki A."/>
            <person name="Ziels R.M."/>
            <person name="Maus I."/>
            <person name="Zhu X."/>
            <person name="Kougias P.G."/>
            <person name="Basile A."/>
            <person name="Luo G."/>
            <person name="Schluter A."/>
            <person name="Konstantinidis K.T."/>
            <person name="Angelidaki I."/>
        </authorList>
    </citation>
    <scope>NUCLEOTIDE SEQUENCE [LARGE SCALE GENOMIC DNA]</scope>
    <source>
        <strain evidence="11">AS22ysBPME_79</strain>
    </source>
</reference>
<keyword evidence="4 7" id="KW-0648">Protein biosynthesis</keyword>
<dbReference type="SUPFAM" id="SSF53774">
    <property type="entry name" value="Glutaminase/Asparaginase"/>
    <property type="match status" value="1"/>
</dbReference>
<keyword evidence="2" id="KW-0547">Nucleotide-binding</keyword>
<dbReference type="InterPro" id="IPR020827">
    <property type="entry name" value="Asparaginase/glutaminase_AS1"/>
</dbReference>
<dbReference type="NCBIfam" id="TIGR02153">
    <property type="entry name" value="gatD_arch"/>
    <property type="match status" value="1"/>
</dbReference>
<evidence type="ECO:0000256" key="6">
    <source>
        <dbReference type="PROSITE-ProRule" id="PRU10100"/>
    </source>
</evidence>
<dbReference type="GO" id="GO:0016740">
    <property type="term" value="F:transferase activity"/>
    <property type="evidence" value="ECO:0007669"/>
    <property type="project" value="UniProtKB-KW"/>
</dbReference>
<dbReference type="InterPro" id="IPR006033">
    <property type="entry name" value="AsnA_fam"/>
</dbReference>
<dbReference type="NCBIfam" id="NF003217">
    <property type="entry name" value="PRK04183.1"/>
    <property type="match status" value="1"/>
</dbReference>
<dbReference type="Pfam" id="PF00710">
    <property type="entry name" value="Asparaginase"/>
    <property type="match status" value="1"/>
</dbReference>
<evidence type="ECO:0000259" key="9">
    <source>
        <dbReference type="Pfam" id="PF17763"/>
    </source>
</evidence>
<dbReference type="InterPro" id="IPR037222">
    <property type="entry name" value="GatD_N_sf"/>
</dbReference>
<dbReference type="NCBIfam" id="TIGR00519">
    <property type="entry name" value="asnASE_I"/>
    <property type="match status" value="1"/>
</dbReference>
<feature type="domain" description="L-asparaginase N-terminal" evidence="8">
    <location>
        <begin position="84"/>
        <end position="278"/>
    </location>
</feature>
<dbReference type="InterPro" id="IPR040919">
    <property type="entry name" value="Asparaginase_C"/>
</dbReference>
<feature type="domain" description="Asparaginase/glutaminase C-terminal" evidence="9">
    <location>
        <begin position="299"/>
        <end position="411"/>
    </location>
</feature>
<comment type="caution">
    <text evidence="11">The sequence shown here is derived from an EMBL/GenBank/DDBJ whole genome shotgun (WGS) entry which is preliminary data.</text>
</comment>
<dbReference type="InterPro" id="IPR040918">
    <property type="entry name" value="GatD_N"/>
</dbReference>
<protein>
    <recommendedName>
        <fullName evidence="7">Glutamyl-tRNA(Gln) amidotransferase subunit D</fullName>
        <ecNumber evidence="7">6.3.5.-</ecNumber>
    </recommendedName>
</protein>
<comment type="subunit">
    <text evidence="7">Heterodimer of GatD and GatE.</text>
</comment>
<dbReference type="GO" id="GO:0016874">
    <property type="term" value="F:ligase activity"/>
    <property type="evidence" value="ECO:0007669"/>
    <property type="project" value="UniProtKB-KW"/>
</dbReference>
<dbReference type="PANTHER" id="PTHR11707">
    <property type="entry name" value="L-ASPARAGINASE"/>
    <property type="match status" value="1"/>
</dbReference>
<dbReference type="InterPro" id="IPR036152">
    <property type="entry name" value="Asp/glu_Ase-like_sf"/>
</dbReference>
<evidence type="ECO:0000256" key="1">
    <source>
        <dbReference type="ARBA" id="ARBA00022598"/>
    </source>
</evidence>
<dbReference type="GO" id="GO:0004067">
    <property type="term" value="F:asparaginase activity"/>
    <property type="evidence" value="ECO:0007669"/>
    <property type="project" value="UniProtKB-UniRule"/>
</dbReference>
<gene>
    <name evidence="11" type="primary">gatD</name>
    <name evidence="11" type="ORF">GX950_01565</name>
</gene>
<dbReference type="PRINTS" id="PR00139">
    <property type="entry name" value="ASNGLNASE"/>
</dbReference>
<dbReference type="Gene3D" id="3.40.50.40">
    <property type="match status" value="1"/>
</dbReference>
<evidence type="ECO:0000313" key="12">
    <source>
        <dbReference type="Proteomes" id="UP000526302"/>
    </source>
</evidence>
<dbReference type="InterPro" id="IPR027474">
    <property type="entry name" value="L-asparaginase_N"/>
</dbReference>
<dbReference type="PROSITE" id="PS00144">
    <property type="entry name" value="ASN_GLN_ASE_1"/>
    <property type="match status" value="1"/>
</dbReference>
<dbReference type="InterPro" id="IPR037152">
    <property type="entry name" value="L-asparaginase_N_sf"/>
</dbReference>
<evidence type="ECO:0000259" key="10">
    <source>
        <dbReference type="Pfam" id="PF18195"/>
    </source>
</evidence>
<dbReference type="InterPro" id="IPR006034">
    <property type="entry name" value="Asparaginase/glutaminase-like"/>
</dbReference>
<dbReference type="Proteomes" id="UP000526302">
    <property type="component" value="Unassembled WGS sequence"/>
</dbReference>
<evidence type="ECO:0000259" key="8">
    <source>
        <dbReference type="Pfam" id="PF00710"/>
    </source>
</evidence>
<proteinExistence type="inferred from homology"/>
<evidence type="ECO:0000256" key="5">
    <source>
        <dbReference type="PROSITE-ProRule" id="PRU10099"/>
    </source>
</evidence>
<evidence type="ECO:0000256" key="3">
    <source>
        <dbReference type="ARBA" id="ARBA00022840"/>
    </source>
</evidence>
<dbReference type="InterPro" id="IPR027473">
    <property type="entry name" value="L-asparaginase_C"/>
</dbReference>
<dbReference type="SMART" id="SM00870">
    <property type="entry name" value="Asparaginase"/>
    <property type="match status" value="1"/>
</dbReference>
<keyword evidence="1 7" id="KW-0436">Ligase</keyword>
<dbReference type="GO" id="GO:0006450">
    <property type="term" value="P:regulation of translational fidelity"/>
    <property type="evidence" value="ECO:0007669"/>
    <property type="project" value="InterPro"/>
</dbReference>
<dbReference type="InterPro" id="IPR027475">
    <property type="entry name" value="Asparaginase/glutaminase_AS2"/>
</dbReference>
<feature type="active site" evidence="6">
    <location>
        <position position="168"/>
    </location>
</feature>
<comment type="function">
    <text evidence="7">Allows the formation of correctly charged Gln-tRNA(Gln) through the transamidation of misacylated Glu-tRNA(Gln) in organisms which lack glutaminyl-tRNA synthetase. The reaction takes place in the presence of glutamine and ATP through an activated gamma-phospho-Glu-tRNA(Gln). The GatDE system is specific for glutamate and does not act on aspartate.</text>
</comment>
<dbReference type="EMBL" id="JAAZKV010000012">
    <property type="protein sequence ID" value="NMA44483.1"/>
    <property type="molecule type" value="Genomic_DNA"/>
</dbReference>
<evidence type="ECO:0000256" key="7">
    <source>
        <dbReference type="RuleBase" id="RU004457"/>
    </source>
</evidence>
<feature type="domain" description="GatD N-terminal" evidence="10">
    <location>
        <begin position="13"/>
        <end position="60"/>
    </location>
</feature>
<dbReference type="AlphaFoldDB" id="A0A7K4BZ13"/>
<dbReference type="Pfam" id="PF17763">
    <property type="entry name" value="Asparaginase_C"/>
    <property type="match status" value="1"/>
</dbReference>
<evidence type="ECO:0000256" key="4">
    <source>
        <dbReference type="ARBA" id="ARBA00022917"/>
    </source>
</evidence>
<dbReference type="GO" id="GO:0006412">
    <property type="term" value="P:translation"/>
    <property type="evidence" value="ECO:0007669"/>
    <property type="project" value="UniProtKB-KW"/>
</dbReference>
<dbReference type="GO" id="GO:0006520">
    <property type="term" value="P:amino acid metabolic process"/>
    <property type="evidence" value="ECO:0007669"/>
    <property type="project" value="InterPro"/>
</dbReference>
<comment type="similarity">
    <text evidence="7">Belongs to the asparaginase 1 family. GatD subfamily.</text>
</comment>
<dbReference type="EC" id="6.3.5.-" evidence="7"/>
<dbReference type="PANTHER" id="PTHR11707:SF28">
    <property type="entry name" value="60 KDA LYSOPHOSPHOLIPASE"/>
    <property type="match status" value="1"/>
</dbReference>
<name>A0A7K4BZ13_9ARCH</name>
<dbReference type="PIRSF" id="PIRSF001220">
    <property type="entry name" value="L-ASNase_gatD"/>
    <property type="match status" value="1"/>
</dbReference>
<feature type="active site" evidence="5">
    <location>
        <position position="92"/>
    </location>
</feature>
<evidence type="ECO:0000313" key="11">
    <source>
        <dbReference type="EMBL" id="NMA44483.1"/>
    </source>
</evidence>
<dbReference type="PIRSF" id="PIRSF500175">
    <property type="entry name" value="Glu_ADT_D"/>
    <property type="match status" value="1"/>
</dbReference>
<organism evidence="11 12">
    <name type="scientific">Candidatus Iainarchaeum sp</name>
    <dbReference type="NCBI Taxonomy" id="3101447"/>
    <lineage>
        <taxon>Archaea</taxon>
        <taxon>Candidatus Iainarchaeota</taxon>
        <taxon>Candidatus Iainarchaeia</taxon>
        <taxon>Candidatus Iainarchaeales</taxon>
        <taxon>Candidatus Iainarchaeaceae</taxon>
        <taxon>Candidatus Iainarchaeum</taxon>
    </lineage>
</organism>
<keyword evidence="11" id="KW-0808">Transferase</keyword>